<dbReference type="SMART" id="SM00487">
    <property type="entry name" value="DEXDc"/>
    <property type="match status" value="1"/>
</dbReference>
<dbReference type="Pfam" id="PF19306">
    <property type="entry name" value="WHD_Lhr"/>
    <property type="match status" value="1"/>
</dbReference>
<dbReference type="InterPro" id="IPR013701">
    <property type="entry name" value="Lhr-like_DEAD/DEAH_assoc"/>
</dbReference>
<keyword evidence="1" id="KW-0547">Nucleotide-binding</keyword>
<dbReference type="PROSITE" id="PS51192">
    <property type="entry name" value="HELICASE_ATP_BIND_1"/>
    <property type="match status" value="1"/>
</dbReference>
<dbReference type="GO" id="GO:0004386">
    <property type="term" value="F:helicase activity"/>
    <property type="evidence" value="ECO:0007669"/>
    <property type="project" value="UniProtKB-KW"/>
</dbReference>
<evidence type="ECO:0000256" key="9">
    <source>
        <dbReference type="ARBA" id="ARBA00093467"/>
    </source>
</evidence>
<evidence type="ECO:0000259" key="11">
    <source>
        <dbReference type="PROSITE" id="PS51194"/>
    </source>
</evidence>
<feature type="domain" description="Helicase C-terminal" evidence="11">
    <location>
        <begin position="227"/>
        <end position="390"/>
    </location>
</feature>
<proteinExistence type="inferred from homology"/>
<dbReference type="SUPFAM" id="SSF52540">
    <property type="entry name" value="P-loop containing nucleoside triphosphate hydrolases"/>
    <property type="match status" value="1"/>
</dbReference>
<dbReference type="EMBL" id="KF901270">
    <property type="protein sequence ID" value="AIF24719.1"/>
    <property type="molecule type" value="Genomic_DNA"/>
</dbReference>
<dbReference type="CDD" id="cd17922">
    <property type="entry name" value="DEXHc_LHR-like"/>
    <property type="match status" value="1"/>
</dbReference>
<evidence type="ECO:0000256" key="4">
    <source>
        <dbReference type="ARBA" id="ARBA00022806"/>
    </source>
</evidence>
<keyword evidence="2" id="KW-0227">DNA damage</keyword>
<evidence type="ECO:0000313" key="12">
    <source>
        <dbReference type="EMBL" id="AIF24719.1"/>
    </source>
</evidence>
<evidence type="ECO:0000259" key="10">
    <source>
        <dbReference type="PROSITE" id="PS51192"/>
    </source>
</evidence>
<dbReference type="PANTHER" id="PTHR47962">
    <property type="entry name" value="ATP-DEPENDENT HELICASE LHR-RELATED-RELATED"/>
    <property type="match status" value="1"/>
</dbReference>
<dbReference type="PROSITE" id="PS51194">
    <property type="entry name" value="HELICASE_CTER"/>
    <property type="match status" value="1"/>
</dbReference>
<dbReference type="GO" id="GO:0140097">
    <property type="term" value="F:catalytic activity, acting on DNA"/>
    <property type="evidence" value="ECO:0007669"/>
    <property type="project" value="UniProtKB-ARBA"/>
</dbReference>
<evidence type="ECO:0000256" key="7">
    <source>
        <dbReference type="ARBA" id="ARBA00023204"/>
    </source>
</evidence>
<evidence type="ECO:0000256" key="3">
    <source>
        <dbReference type="ARBA" id="ARBA00022801"/>
    </source>
</evidence>
<dbReference type="Gene3D" id="3.40.50.300">
    <property type="entry name" value="P-loop containing nucleotide triphosphate hydrolases"/>
    <property type="match status" value="2"/>
</dbReference>
<dbReference type="InterPro" id="IPR045628">
    <property type="entry name" value="Lhr_WH_dom"/>
</dbReference>
<dbReference type="GO" id="GO:0016887">
    <property type="term" value="F:ATP hydrolysis activity"/>
    <property type="evidence" value="ECO:0007669"/>
    <property type="project" value="TreeGrafter"/>
</dbReference>
<gene>
    <name evidence="12" type="primary">lhr</name>
</gene>
<evidence type="ECO:0000256" key="2">
    <source>
        <dbReference type="ARBA" id="ARBA00022763"/>
    </source>
</evidence>
<keyword evidence="7" id="KW-0234">DNA repair</keyword>
<dbReference type="GO" id="GO:0005524">
    <property type="term" value="F:ATP binding"/>
    <property type="evidence" value="ECO:0007669"/>
    <property type="project" value="UniProtKB-KW"/>
</dbReference>
<dbReference type="InterPro" id="IPR017170">
    <property type="entry name" value="Lhr-like"/>
</dbReference>
<keyword evidence="8" id="KW-0413">Isomerase</keyword>
<dbReference type="InterPro" id="IPR052511">
    <property type="entry name" value="ATP-dep_Helicase"/>
</dbReference>
<dbReference type="SMART" id="SM00490">
    <property type="entry name" value="HELICc"/>
    <property type="match status" value="1"/>
</dbReference>
<dbReference type="InterPro" id="IPR027417">
    <property type="entry name" value="P-loop_NTPase"/>
</dbReference>
<comment type="similarity">
    <text evidence="9">Belongs to the Lhr helicase family. Lhr-Core subfamily.</text>
</comment>
<dbReference type="Pfam" id="PF00271">
    <property type="entry name" value="Helicase_C"/>
    <property type="match status" value="1"/>
</dbReference>
<evidence type="ECO:0000256" key="1">
    <source>
        <dbReference type="ARBA" id="ARBA00022741"/>
    </source>
</evidence>
<feature type="domain" description="Helicase ATP-binding" evidence="10">
    <location>
        <begin position="27"/>
        <end position="203"/>
    </location>
</feature>
<evidence type="ECO:0000256" key="8">
    <source>
        <dbReference type="ARBA" id="ARBA00023235"/>
    </source>
</evidence>
<evidence type="ECO:0000256" key="5">
    <source>
        <dbReference type="ARBA" id="ARBA00022840"/>
    </source>
</evidence>
<organism evidence="12">
    <name type="scientific">uncultured marine group II/III euryarchaeote SAT1000_38_B01</name>
    <dbReference type="NCBI Taxonomy" id="1456579"/>
    <lineage>
        <taxon>Archaea</taxon>
        <taxon>Methanobacteriati</taxon>
        <taxon>Methanobacteriota</taxon>
        <taxon>environmental samples</taxon>
    </lineage>
</organism>
<protein>
    <submittedName>
        <fullName evidence="12">DEAD/DEAH box helicase domain-containing protein (Lhr)</fullName>
    </submittedName>
</protein>
<dbReference type="Pfam" id="PF08494">
    <property type="entry name" value="DEAD_assoc"/>
    <property type="match status" value="1"/>
</dbReference>
<sequence>MKIHPKLFAALESRGLSEPTLAQSSTWPEINSRKNVLLIAPTGVGKTEAAMVPLFHRLLEQKSNPISILYITPLRSLNRDMLRRLSDIGEELDITVAVRHGDTSPYERTRQSKHPPQILITTPETLQIMLSGKRLRENLAGVQAVVVDEVHELASSERGAQLSIALERLVLLSGEFQRIGLSATVGTPDEVSAFLAGDRKVEIVTPNLKRKMDLLVHAPEPVSEDDELVNELFWEPERVAALRYSAEASSMGPTLLFVNTRDTAESIGVRWNMWDPEASIHVHHGSLSKEVRIEAEEDYRIGDVNTLICTSSLELGIDVGNTALVIQYNSPRDPSRMSQRLGRSGHRIKETAIGRIVSTEATQILESAVIARRTLAGELEPSRIREMPMAVLANQIISWTVCDKNVDTKTLFSTIKKAYPFRNFKETELDDMLSLLDQVHQNRTIGKSVRQGPRAMKYFYGNLSLIPDQKTYGVRDITTQKMIGRLDERFILDLAPGDRIVFRGSVWAVVEIDEQVTVSPSSSIGELPRWIGEDIPVPFSVAQEASQRLSDGNWKDLPVTDEAKSVLINFEQSILDAGVMPSPICITVEQHERLFILNYPGGSRLNRTIGMIIAAMLSAKSGYKVGYQFDPYRIIFDAPTRTTVKDMLAITKGFESQIGSLLRFAIRDSPALKSQLLHSARKMGAIAPDADVGKFGMRKLIEAYSDTPLYTEAIERFLFHQLDEKGMEDFITKINTGEISVILSPKTPHGYAGLDPYRDYLKPPKSDSSVIVAVKRRLMRTNLSLKCLSCNNKRKRKVKLITKHELVCPQCNSRMVALLHPMEVDKELTAKKLTKSASLAKSHGERAALVIAGRGIGPDTAGRILRKQLGDDSDLVKAIIEAEITYARTRRFWD</sequence>
<dbReference type="InterPro" id="IPR011545">
    <property type="entry name" value="DEAD/DEAH_box_helicase_dom"/>
</dbReference>
<accession>A0A075I9W6</accession>
<reference evidence="12" key="1">
    <citation type="journal article" date="2014" name="Genome Biol. Evol.">
        <title>Pangenome evidence for extensive interdomain horizontal transfer affecting lineage core and shell genes in uncultured planktonic thaumarchaeota and euryarchaeota.</title>
        <authorList>
            <person name="Deschamps P."/>
            <person name="Zivanovic Y."/>
            <person name="Moreira D."/>
            <person name="Rodriguez-Valera F."/>
            <person name="Lopez-Garcia P."/>
        </authorList>
    </citation>
    <scope>NUCLEOTIDE SEQUENCE</scope>
</reference>
<dbReference type="GO" id="GO:0006281">
    <property type="term" value="P:DNA repair"/>
    <property type="evidence" value="ECO:0007669"/>
    <property type="project" value="UniProtKB-KW"/>
</dbReference>
<evidence type="ECO:0000256" key="6">
    <source>
        <dbReference type="ARBA" id="ARBA00023125"/>
    </source>
</evidence>
<dbReference type="Pfam" id="PF00270">
    <property type="entry name" value="DEAD"/>
    <property type="match status" value="1"/>
</dbReference>
<dbReference type="GO" id="GO:0003677">
    <property type="term" value="F:DNA binding"/>
    <property type="evidence" value="ECO:0007669"/>
    <property type="project" value="UniProtKB-KW"/>
</dbReference>
<dbReference type="InterPro" id="IPR001650">
    <property type="entry name" value="Helicase_C-like"/>
</dbReference>
<keyword evidence="4 12" id="KW-0347">Helicase</keyword>
<dbReference type="InterPro" id="IPR014001">
    <property type="entry name" value="Helicase_ATP-bd"/>
</dbReference>
<keyword evidence="5" id="KW-0067">ATP-binding</keyword>
<dbReference type="PIRSF" id="PIRSF037307">
    <property type="entry name" value="Lhr-like_helic_prd"/>
    <property type="match status" value="1"/>
</dbReference>
<dbReference type="AlphaFoldDB" id="A0A075I9W6"/>
<dbReference type="PANTHER" id="PTHR47962:SF5">
    <property type="entry name" value="ATP-DEPENDENT HELICASE LHR-RELATED"/>
    <property type="match status" value="1"/>
</dbReference>
<keyword evidence="6" id="KW-0238">DNA-binding</keyword>
<keyword evidence="3" id="KW-0378">Hydrolase</keyword>
<name>A0A075I9W6_9EURY</name>